<keyword evidence="3" id="KW-1185">Reference proteome</keyword>
<dbReference type="PANTHER" id="PTHR31672:SF13">
    <property type="entry name" value="F-BOX PROTEIN CPR30-LIKE"/>
    <property type="match status" value="1"/>
</dbReference>
<dbReference type="SUPFAM" id="SSF81383">
    <property type="entry name" value="F-box domain"/>
    <property type="match status" value="1"/>
</dbReference>
<dbReference type="InterPro" id="IPR050796">
    <property type="entry name" value="SCF_F-box_component"/>
</dbReference>
<dbReference type="AlphaFoldDB" id="A0AAV1D2U4"/>
<dbReference type="PANTHER" id="PTHR31672">
    <property type="entry name" value="BNACNNG10540D PROTEIN"/>
    <property type="match status" value="1"/>
</dbReference>
<dbReference type="SMART" id="SM00256">
    <property type="entry name" value="FBOX"/>
    <property type="match status" value="1"/>
</dbReference>
<name>A0AAV1D2U4_OLDCO</name>
<dbReference type="Pfam" id="PF08268">
    <property type="entry name" value="FBA_3"/>
    <property type="match status" value="1"/>
</dbReference>
<dbReference type="EMBL" id="OX459121">
    <property type="protein sequence ID" value="CAI9101881.1"/>
    <property type="molecule type" value="Genomic_DNA"/>
</dbReference>
<dbReference type="Gene3D" id="1.20.1280.50">
    <property type="match status" value="1"/>
</dbReference>
<gene>
    <name evidence="2" type="ORF">OLC1_LOCUS11361</name>
</gene>
<feature type="domain" description="F-box" evidence="1">
    <location>
        <begin position="27"/>
        <end position="66"/>
    </location>
</feature>
<organism evidence="2 3">
    <name type="scientific">Oldenlandia corymbosa var. corymbosa</name>
    <dbReference type="NCBI Taxonomy" id="529605"/>
    <lineage>
        <taxon>Eukaryota</taxon>
        <taxon>Viridiplantae</taxon>
        <taxon>Streptophyta</taxon>
        <taxon>Embryophyta</taxon>
        <taxon>Tracheophyta</taxon>
        <taxon>Spermatophyta</taxon>
        <taxon>Magnoliopsida</taxon>
        <taxon>eudicotyledons</taxon>
        <taxon>Gunneridae</taxon>
        <taxon>Pentapetalae</taxon>
        <taxon>asterids</taxon>
        <taxon>lamiids</taxon>
        <taxon>Gentianales</taxon>
        <taxon>Rubiaceae</taxon>
        <taxon>Rubioideae</taxon>
        <taxon>Spermacoceae</taxon>
        <taxon>Hedyotis-Oldenlandia complex</taxon>
        <taxon>Oldenlandia</taxon>
    </lineage>
</organism>
<dbReference type="Pfam" id="PF00646">
    <property type="entry name" value="F-box"/>
    <property type="match status" value="1"/>
</dbReference>
<reference evidence="2" key="1">
    <citation type="submission" date="2023-03" db="EMBL/GenBank/DDBJ databases">
        <authorList>
            <person name="Julca I."/>
        </authorList>
    </citation>
    <scope>NUCLEOTIDE SEQUENCE</scope>
</reference>
<evidence type="ECO:0000313" key="2">
    <source>
        <dbReference type="EMBL" id="CAI9101881.1"/>
    </source>
</evidence>
<sequence length="411" mass="46277">MASSSDAEEASGEHLHLPSPSAAEALFNRDILPEVLLRLDVKTVCKCQSVCKSWKDAIANPSFVNMHRDRSSQRESLLLTELDQFYFTFSRVDYKELNLDGAEVELKHVSSISVEGIAIGYLGYHAYAGDLVCLVSEPEVFHLCNPQTGQSRALYEPFESYLHCEGNLNIGFVFGYMSPRSEYVVVTISRFWSDSDTDDDDDDRVASLWASKFCFTHDSINSACWKEIEENCPCAVEQFGVVVGNSSYWVAAEKDVYSVTPIVTLDLVEDKFQLIAGPQGWNPKLLPGLIGLKEKLYVIDNDASNSGVLVIWGLNKSNEPYWVKDYEVKLDFPAATLPRTSSKGVLIVELIHMVRKYYILDPETGSVRLVFHEEFPFRSSLGFYWRSFFPLGKTTSSVGLDEQEHDSDQDD</sequence>
<dbReference type="NCBIfam" id="TIGR01640">
    <property type="entry name" value="F_box_assoc_1"/>
    <property type="match status" value="1"/>
</dbReference>
<dbReference type="InterPro" id="IPR001810">
    <property type="entry name" value="F-box_dom"/>
</dbReference>
<dbReference type="Proteomes" id="UP001161247">
    <property type="component" value="Chromosome 4"/>
</dbReference>
<dbReference type="InterPro" id="IPR013187">
    <property type="entry name" value="F-box-assoc_dom_typ3"/>
</dbReference>
<proteinExistence type="predicted"/>
<accession>A0AAV1D2U4</accession>
<dbReference type="InterPro" id="IPR036047">
    <property type="entry name" value="F-box-like_dom_sf"/>
</dbReference>
<evidence type="ECO:0000313" key="3">
    <source>
        <dbReference type="Proteomes" id="UP001161247"/>
    </source>
</evidence>
<protein>
    <submittedName>
        <fullName evidence="2">OLC1v1000026C2</fullName>
    </submittedName>
</protein>
<dbReference type="InterPro" id="IPR017451">
    <property type="entry name" value="F-box-assoc_interact_dom"/>
</dbReference>
<evidence type="ECO:0000259" key="1">
    <source>
        <dbReference type="SMART" id="SM00256"/>
    </source>
</evidence>